<keyword evidence="19" id="KW-1185">Reference proteome</keyword>
<reference evidence="19" key="1">
    <citation type="submission" date="2006-12" db="EMBL/GenBank/DDBJ databases">
        <title>Complete sequence of chromosome 1 of Paracoccus denitrificans PD1222.</title>
        <authorList>
            <person name="Copeland A."/>
            <person name="Lucas S."/>
            <person name="Lapidus A."/>
            <person name="Barry K."/>
            <person name="Detter J.C."/>
            <person name="Glavina del Rio T."/>
            <person name="Hammon N."/>
            <person name="Israni S."/>
            <person name="Dalin E."/>
            <person name="Tice H."/>
            <person name="Pitluck S."/>
            <person name="Munk A.C."/>
            <person name="Brettin T."/>
            <person name="Bruce D."/>
            <person name="Han C."/>
            <person name="Tapia R."/>
            <person name="Gilna P."/>
            <person name="Schmutz J."/>
            <person name="Larimer F."/>
            <person name="Land M."/>
            <person name="Hauser L."/>
            <person name="Kyrpides N."/>
            <person name="Lykidis A."/>
            <person name="Spiro S."/>
            <person name="Richardson D.J."/>
            <person name="Moir J.W.B."/>
            <person name="Ferguson S.J."/>
            <person name="van Spanning R.J.M."/>
            <person name="Richardson P."/>
        </authorList>
    </citation>
    <scope>NUCLEOTIDE SEQUENCE [LARGE SCALE GENOMIC DNA]</scope>
    <source>
        <strain evidence="19">Pd 1222</strain>
    </source>
</reference>
<dbReference type="CDD" id="cd01347">
    <property type="entry name" value="ligand_gated_channel"/>
    <property type="match status" value="1"/>
</dbReference>
<keyword evidence="6 14" id="KW-0812">Transmembrane</keyword>
<dbReference type="EMBL" id="CP000489">
    <property type="protein sequence ID" value="ABL69247.1"/>
    <property type="molecule type" value="Genomic_DNA"/>
</dbReference>
<dbReference type="AlphaFoldDB" id="A1B153"/>
<evidence type="ECO:0000256" key="14">
    <source>
        <dbReference type="PROSITE-ProRule" id="PRU01360"/>
    </source>
</evidence>
<dbReference type="Gene3D" id="2.170.130.10">
    <property type="entry name" value="TonB-dependent receptor, plug domain"/>
    <property type="match status" value="1"/>
</dbReference>
<evidence type="ECO:0000256" key="2">
    <source>
        <dbReference type="ARBA" id="ARBA00009810"/>
    </source>
</evidence>
<dbReference type="Gene3D" id="2.40.170.20">
    <property type="entry name" value="TonB-dependent receptor, beta-barrel domain"/>
    <property type="match status" value="1"/>
</dbReference>
<dbReference type="GO" id="GO:0009279">
    <property type="term" value="C:cell outer membrane"/>
    <property type="evidence" value="ECO:0007669"/>
    <property type="project" value="UniProtKB-SubCell"/>
</dbReference>
<organism evidence="18 19">
    <name type="scientific">Paracoccus denitrificans (strain Pd 1222)</name>
    <dbReference type="NCBI Taxonomy" id="318586"/>
    <lineage>
        <taxon>Bacteria</taxon>
        <taxon>Pseudomonadati</taxon>
        <taxon>Pseudomonadota</taxon>
        <taxon>Alphaproteobacteria</taxon>
        <taxon>Rhodobacterales</taxon>
        <taxon>Paracoccaceae</taxon>
        <taxon>Paracoccus</taxon>
    </lineage>
</organism>
<evidence type="ECO:0000259" key="17">
    <source>
        <dbReference type="Pfam" id="PF07715"/>
    </source>
</evidence>
<evidence type="ECO:0000256" key="7">
    <source>
        <dbReference type="ARBA" id="ARBA00022729"/>
    </source>
</evidence>
<dbReference type="Pfam" id="PF00593">
    <property type="entry name" value="TonB_dep_Rec_b-barrel"/>
    <property type="match status" value="1"/>
</dbReference>
<keyword evidence="8" id="KW-0408">Iron</keyword>
<dbReference type="InterPro" id="IPR010105">
    <property type="entry name" value="TonB_sidphr_rcpt"/>
</dbReference>
<keyword evidence="5" id="KW-0410">Iron transport</keyword>
<dbReference type="Proteomes" id="UP000000361">
    <property type="component" value="Chromosome 1"/>
</dbReference>
<gene>
    <name evidence="18" type="ordered locus">Pden_1139</name>
</gene>
<dbReference type="SUPFAM" id="SSF56935">
    <property type="entry name" value="Porins"/>
    <property type="match status" value="1"/>
</dbReference>
<keyword evidence="3 14" id="KW-0813">Transport</keyword>
<dbReference type="InterPro" id="IPR039426">
    <property type="entry name" value="TonB-dep_rcpt-like"/>
</dbReference>
<evidence type="ECO:0000256" key="10">
    <source>
        <dbReference type="ARBA" id="ARBA00023077"/>
    </source>
</evidence>
<dbReference type="GO" id="GO:0038023">
    <property type="term" value="F:signaling receptor activity"/>
    <property type="evidence" value="ECO:0007669"/>
    <property type="project" value="InterPro"/>
</dbReference>
<evidence type="ECO:0000256" key="9">
    <source>
        <dbReference type="ARBA" id="ARBA00023065"/>
    </source>
</evidence>
<keyword evidence="9" id="KW-0406">Ion transport</keyword>
<keyword evidence="10 15" id="KW-0798">TonB box</keyword>
<dbReference type="PANTHER" id="PTHR32552">
    <property type="entry name" value="FERRICHROME IRON RECEPTOR-RELATED"/>
    <property type="match status" value="1"/>
</dbReference>
<accession>A1B153</accession>
<evidence type="ECO:0000256" key="6">
    <source>
        <dbReference type="ARBA" id="ARBA00022692"/>
    </source>
</evidence>
<evidence type="ECO:0000259" key="16">
    <source>
        <dbReference type="Pfam" id="PF00593"/>
    </source>
</evidence>
<evidence type="ECO:0000313" key="18">
    <source>
        <dbReference type="EMBL" id="ABL69247.1"/>
    </source>
</evidence>
<evidence type="ECO:0000256" key="8">
    <source>
        <dbReference type="ARBA" id="ARBA00023004"/>
    </source>
</evidence>
<dbReference type="GO" id="GO:0015344">
    <property type="term" value="F:siderophore uptake transmembrane transporter activity"/>
    <property type="evidence" value="ECO:0007669"/>
    <property type="project" value="TreeGrafter"/>
</dbReference>
<dbReference type="Pfam" id="PF07715">
    <property type="entry name" value="Plug"/>
    <property type="match status" value="1"/>
</dbReference>
<evidence type="ECO:0000256" key="5">
    <source>
        <dbReference type="ARBA" id="ARBA00022496"/>
    </source>
</evidence>
<dbReference type="InterPro" id="IPR037066">
    <property type="entry name" value="Plug_dom_sf"/>
</dbReference>
<keyword evidence="12 18" id="KW-0675">Receptor</keyword>
<evidence type="ECO:0000256" key="11">
    <source>
        <dbReference type="ARBA" id="ARBA00023136"/>
    </source>
</evidence>
<evidence type="ECO:0000256" key="12">
    <source>
        <dbReference type="ARBA" id="ARBA00023170"/>
    </source>
</evidence>
<name>A1B153_PARDP</name>
<keyword evidence="4 14" id="KW-1134">Transmembrane beta strand</keyword>
<dbReference type="STRING" id="318586.Pden_1139"/>
<evidence type="ECO:0000256" key="1">
    <source>
        <dbReference type="ARBA" id="ARBA00004571"/>
    </source>
</evidence>
<dbReference type="eggNOG" id="COG4774">
    <property type="taxonomic scope" value="Bacteria"/>
</dbReference>
<evidence type="ECO:0000256" key="15">
    <source>
        <dbReference type="RuleBase" id="RU003357"/>
    </source>
</evidence>
<dbReference type="FunFam" id="2.170.130.10:FF:000001">
    <property type="entry name" value="Catecholate siderophore TonB-dependent receptor"/>
    <property type="match status" value="1"/>
</dbReference>
<dbReference type="NCBIfam" id="TIGR01783">
    <property type="entry name" value="TonB-siderophor"/>
    <property type="match status" value="1"/>
</dbReference>
<comment type="subcellular location">
    <subcellularLocation>
        <location evidence="1 14">Cell outer membrane</location>
        <topology evidence="1 14">Multi-pass membrane protein</topology>
    </subcellularLocation>
</comment>
<keyword evidence="11 14" id="KW-0472">Membrane</keyword>
<dbReference type="InterPro" id="IPR000531">
    <property type="entry name" value="Beta-barrel_TonB"/>
</dbReference>
<dbReference type="GO" id="GO:0015891">
    <property type="term" value="P:siderophore transport"/>
    <property type="evidence" value="ECO:0007669"/>
    <property type="project" value="InterPro"/>
</dbReference>
<evidence type="ECO:0000313" key="19">
    <source>
        <dbReference type="Proteomes" id="UP000000361"/>
    </source>
</evidence>
<dbReference type="InterPro" id="IPR036942">
    <property type="entry name" value="Beta-barrel_TonB_sf"/>
</dbReference>
<keyword evidence="13 14" id="KW-0998">Cell outer membrane</keyword>
<protein>
    <submittedName>
        <fullName evidence="18">TonB-dependent siderophore receptor</fullName>
    </submittedName>
</protein>
<dbReference type="HOGENOM" id="CLU_008287_9_0_5"/>
<keyword evidence="7" id="KW-0732">Signal</keyword>
<comment type="similarity">
    <text evidence="2 14 15">Belongs to the TonB-dependent receptor family.</text>
</comment>
<sequence>MVQDSPRIPELIARKHSRTEQMIKMNKAQPLLLGVSLLAIAATGAFAQERNDPRQTFMGAVVLDTVTIEGFENPSAPLDGTVAHSSATTKTRRPILETQSSVSVVPRKQMDEQGATNLSDALGYSAGIITENYGNDPRFDSLYLRGFNLENDKFLDGLRLMRSTQFPTSAPAFELYGLERVEVLRGPASVLYGAGTPAGLVNMIQKRAQADGDFTELGFSLDSKGSASVYGDANRVVDDRFAYRVTSKGGNARTDVEEIDNLRGYLGLSASYALSEATELEFMASYHGDAPISPTGVPSGLVGLVDAKDLREFYFGDESINDSDRKMGTLSFGLTHDFGNGWRLNNTLRYTDFDWDYDSVYISGLTGTSVGRGVITQRENFRAIATDLRLAGSAETGAVSHELTFGLDAQKLRERAYTGFSTIAPIDYTAPSYGGITVPAPWYTANKSVDATQVGLYALDEIEYGNWRATAGLRYEWTRQKGQSVTNFGTTDYARDDQQLTGHLGLGYLWDNGVSVYAAYSTSYLPQPNFDIDGNPLKPTHGKQFELGAKYEPAAFDGLFTAALYELRETDRNTTVTEEIGGRPITGTRQIGEARIRGLELEGVAEFGQGWSVKGAYTYASTEISGDNGGNELANTPRHAASLWLSHEFQSGPMQGLQLGGGVRYIGSRWASDANTQRLEAVTLLDLGASYEWGNGLVGRLNINNVTDETYISAVGLNSSYYGDGRTVQASLSRKW</sequence>
<dbReference type="KEGG" id="pde:Pden_1139"/>
<evidence type="ECO:0000256" key="3">
    <source>
        <dbReference type="ARBA" id="ARBA00022448"/>
    </source>
</evidence>
<dbReference type="InterPro" id="IPR012910">
    <property type="entry name" value="Plug_dom"/>
</dbReference>
<dbReference type="PANTHER" id="PTHR32552:SF68">
    <property type="entry name" value="FERRICHROME OUTER MEMBRANE TRANSPORTER_PHAGE RECEPTOR"/>
    <property type="match status" value="1"/>
</dbReference>
<evidence type="ECO:0000256" key="4">
    <source>
        <dbReference type="ARBA" id="ARBA00022452"/>
    </source>
</evidence>
<dbReference type="PROSITE" id="PS52016">
    <property type="entry name" value="TONB_DEPENDENT_REC_3"/>
    <property type="match status" value="1"/>
</dbReference>
<feature type="domain" description="TonB-dependent receptor plug" evidence="17">
    <location>
        <begin position="96"/>
        <end position="199"/>
    </location>
</feature>
<proteinExistence type="inferred from homology"/>
<dbReference type="EnsemblBacteria" id="ABL69247">
    <property type="protein sequence ID" value="ABL69247"/>
    <property type="gene ID" value="Pden_1139"/>
</dbReference>
<feature type="domain" description="TonB-dependent receptor-like beta-barrel" evidence="16">
    <location>
        <begin position="309"/>
        <end position="706"/>
    </location>
</feature>
<evidence type="ECO:0000256" key="13">
    <source>
        <dbReference type="ARBA" id="ARBA00023237"/>
    </source>
</evidence>